<evidence type="ECO:0000259" key="2">
    <source>
        <dbReference type="Pfam" id="PF00117"/>
    </source>
</evidence>
<feature type="domain" description="Glutamine amidotransferase" evidence="2">
    <location>
        <begin position="115"/>
        <end position="240"/>
    </location>
</feature>
<protein>
    <recommendedName>
        <fullName evidence="2">Glutamine amidotransferase domain-containing protein</fullName>
    </recommendedName>
</protein>
<dbReference type="Proteomes" id="UP001190700">
    <property type="component" value="Unassembled WGS sequence"/>
</dbReference>
<dbReference type="InterPro" id="IPR029062">
    <property type="entry name" value="Class_I_gatase-like"/>
</dbReference>
<evidence type="ECO:0000256" key="1">
    <source>
        <dbReference type="ARBA" id="ARBA00011083"/>
    </source>
</evidence>
<evidence type="ECO:0000313" key="3">
    <source>
        <dbReference type="EMBL" id="KAK3247385.1"/>
    </source>
</evidence>
<sequence length="312" mass="34961">MLRSCARSYNRILRPYWGAPVARSFASDTPSEDPIRYLVIDGYKKSAREELDNGGATPAGLLYEKMLDHCTPAPSKCDIVYPCDEDFVIPTVSELAGYDGVAWTGCSLTVFDDTPEVKAQIEFGKRVFEAGTPAFGSCWALQIATMAAGGQCALNPSGREMGFSRKIKLTPEGRAHPMFEGKPSVFDAFTSHNDEVTHLPPCSLNLAGNTWTNIQAAAIVHRGATFWGVQYHPEYDLKEMARLTYCRIPKLIEMGILKDEESGLKYVQQLEDLHEDPTRLDIKWMLGVDGDTMNDDIRLCEVRNWIRHQVMW</sequence>
<evidence type="ECO:0000313" key="4">
    <source>
        <dbReference type="Proteomes" id="UP001190700"/>
    </source>
</evidence>
<dbReference type="Gene3D" id="3.40.50.880">
    <property type="match status" value="1"/>
</dbReference>
<dbReference type="InterPro" id="IPR017926">
    <property type="entry name" value="GATASE"/>
</dbReference>
<comment type="caution">
    <text evidence="3">The sequence shown here is derived from an EMBL/GenBank/DDBJ whole genome shotgun (WGS) entry which is preliminary data.</text>
</comment>
<comment type="similarity">
    <text evidence="1">Belongs to the peptidase C26 family.</text>
</comment>
<dbReference type="CDD" id="cd01741">
    <property type="entry name" value="GATase1_1"/>
    <property type="match status" value="1"/>
</dbReference>
<dbReference type="PANTHER" id="PTHR42695:SF5">
    <property type="entry name" value="GLUTAMINE AMIDOTRANSFERASE YLR126C-RELATED"/>
    <property type="match status" value="1"/>
</dbReference>
<dbReference type="PANTHER" id="PTHR42695">
    <property type="entry name" value="GLUTAMINE AMIDOTRANSFERASE YLR126C-RELATED"/>
    <property type="match status" value="1"/>
</dbReference>
<organism evidence="3 4">
    <name type="scientific">Cymbomonas tetramitiformis</name>
    <dbReference type="NCBI Taxonomy" id="36881"/>
    <lineage>
        <taxon>Eukaryota</taxon>
        <taxon>Viridiplantae</taxon>
        <taxon>Chlorophyta</taxon>
        <taxon>Pyramimonadophyceae</taxon>
        <taxon>Pyramimonadales</taxon>
        <taxon>Pyramimonadaceae</taxon>
        <taxon>Cymbomonas</taxon>
    </lineage>
</organism>
<dbReference type="SUPFAM" id="SSF52317">
    <property type="entry name" value="Class I glutamine amidotransferase-like"/>
    <property type="match status" value="1"/>
</dbReference>
<dbReference type="GO" id="GO:0005829">
    <property type="term" value="C:cytosol"/>
    <property type="evidence" value="ECO:0007669"/>
    <property type="project" value="TreeGrafter"/>
</dbReference>
<name>A0AAE0C4G2_9CHLO</name>
<proteinExistence type="inferred from homology"/>
<dbReference type="EMBL" id="LGRX02029029">
    <property type="protein sequence ID" value="KAK3247385.1"/>
    <property type="molecule type" value="Genomic_DNA"/>
</dbReference>
<dbReference type="PROSITE" id="PS51273">
    <property type="entry name" value="GATASE_TYPE_1"/>
    <property type="match status" value="1"/>
</dbReference>
<reference evidence="3 4" key="1">
    <citation type="journal article" date="2015" name="Genome Biol. Evol.">
        <title>Comparative Genomics of a Bacterivorous Green Alga Reveals Evolutionary Causalities and Consequences of Phago-Mixotrophic Mode of Nutrition.</title>
        <authorList>
            <person name="Burns J.A."/>
            <person name="Paasch A."/>
            <person name="Narechania A."/>
            <person name="Kim E."/>
        </authorList>
    </citation>
    <scope>NUCLEOTIDE SEQUENCE [LARGE SCALE GENOMIC DNA]</scope>
    <source>
        <strain evidence="3 4">PLY_AMNH</strain>
    </source>
</reference>
<dbReference type="InterPro" id="IPR044992">
    <property type="entry name" value="ChyE-like"/>
</dbReference>
<keyword evidence="4" id="KW-1185">Reference proteome</keyword>
<dbReference type="AlphaFoldDB" id="A0AAE0C4G2"/>
<accession>A0AAE0C4G2</accession>
<dbReference type="Pfam" id="PF00117">
    <property type="entry name" value="GATase"/>
    <property type="match status" value="1"/>
</dbReference>
<gene>
    <name evidence="3" type="ORF">CYMTET_43108</name>
</gene>